<keyword evidence="3" id="KW-1185">Reference proteome</keyword>
<protein>
    <submittedName>
        <fullName evidence="2">Uncharacterized protein</fullName>
    </submittedName>
</protein>
<comment type="caution">
    <text evidence="2">The sequence shown here is derived from an EMBL/GenBank/DDBJ whole genome shotgun (WGS) entry which is preliminary data.</text>
</comment>
<evidence type="ECO:0000256" key="1">
    <source>
        <dbReference type="SAM" id="MobiDB-lite"/>
    </source>
</evidence>
<accession>A0A9Q0P8A6</accession>
<reference evidence="2" key="1">
    <citation type="submission" date="2022-11" db="EMBL/GenBank/DDBJ databases">
        <authorList>
            <person name="Hyden B.L."/>
            <person name="Feng K."/>
            <person name="Yates T."/>
            <person name="Jawdy S."/>
            <person name="Smart L.B."/>
            <person name="Muchero W."/>
        </authorList>
    </citation>
    <scope>NUCLEOTIDE SEQUENCE</scope>
    <source>
        <tissue evidence="2">Shoot tip</tissue>
    </source>
</reference>
<dbReference type="EMBL" id="JAPFFL010000013">
    <property type="protein sequence ID" value="KAJ6683470.1"/>
    <property type="molecule type" value="Genomic_DNA"/>
</dbReference>
<name>A0A9Q0P8A6_SALVM</name>
<evidence type="ECO:0000313" key="2">
    <source>
        <dbReference type="EMBL" id="KAJ6683470.1"/>
    </source>
</evidence>
<evidence type="ECO:0000313" key="3">
    <source>
        <dbReference type="Proteomes" id="UP001151529"/>
    </source>
</evidence>
<sequence>MDPRACGLKPTIVADKAKSHGNRQDEKNGGEGPKQMDPRDDGLKKPETSSKANMHDPGKNTLGLREEKRKWKTMTREQEGEQVTLQWRNQRRRRAMQANEHKCNKGNFTLTMKCTEMLQLEIINLRDRLTYQNHQIMELGFKGEMRWEKKESRWR</sequence>
<reference evidence="2" key="2">
    <citation type="journal article" date="2023" name="Int. J. Mol. Sci.">
        <title>De Novo Assembly and Annotation of 11 Diverse Shrub Willow (Salix) Genomes Reveals Novel Gene Organization in Sex-Linked Regions.</title>
        <authorList>
            <person name="Hyden B."/>
            <person name="Feng K."/>
            <person name="Yates T.B."/>
            <person name="Jawdy S."/>
            <person name="Cereghino C."/>
            <person name="Smart L.B."/>
            <person name="Muchero W."/>
        </authorList>
    </citation>
    <scope>NUCLEOTIDE SEQUENCE [LARGE SCALE GENOMIC DNA]</scope>
    <source>
        <tissue evidence="2">Shoot tip</tissue>
    </source>
</reference>
<organism evidence="2 3">
    <name type="scientific">Salix viminalis</name>
    <name type="common">Common osier</name>
    <name type="synonym">Basket willow</name>
    <dbReference type="NCBI Taxonomy" id="40686"/>
    <lineage>
        <taxon>Eukaryota</taxon>
        <taxon>Viridiplantae</taxon>
        <taxon>Streptophyta</taxon>
        <taxon>Embryophyta</taxon>
        <taxon>Tracheophyta</taxon>
        <taxon>Spermatophyta</taxon>
        <taxon>Magnoliopsida</taxon>
        <taxon>eudicotyledons</taxon>
        <taxon>Gunneridae</taxon>
        <taxon>Pentapetalae</taxon>
        <taxon>rosids</taxon>
        <taxon>fabids</taxon>
        <taxon>Malpighiales</taxon>
        <taxon>Salicaceae</taxon>
        <taxon>Saliceae</taxon>
        <taxon>Salix</taxon>
    </lineage>
</organism>
<proteinExistence type="predicted"/>
<dbReference type="AlphaFoldDB" id="A0A9Q0P8A6"/>
<gene>
    <name evidence="2" type="ORF">OIU85_007183</name>
</gene>
<feature type="compositionally biased region" description="Basic and acidic residues" evidence="1">
    <location>
        <begin position="15"/>
        <end position="79"/>
    </location>
</feature>
<feature type="region of interest" description="Disordered" evidence="1">
    <location>
        <begin position="1"/>
        <end position="82"/>
    </location>
</feature>
<dbReference type="Proteomes" id="UP001151529">
    <property type="component" value="Chromosome 17"/>
</dbReference>